<evidence type="ECO:0000256" key="6">
    <source>
        <dbReference type="ARBA" id="ARBA00022475"/>
    </source>
</evidence>
<dbReference type="AlphaFoldDB" id="A0A5B8KWK4"/>
<gene>
    <name evidence="13" type="primary">ccmD</name>
    <name evidence="13" type="ORF">FQ775_06710</name>
</gene>
<keyword evidence="8 12" id="KW-0812">Transmembrane</keyword>
<comment type="function">
    <text evidence="1 12">Required for the export of heme to the periplasm for the biogenesis of c-type cytochromes.</text>
</comment>
<dbReference type="GO" id="GO:0005886">
    <property type="term" value="C:plasma membrane"/>
    <property type="evidence" value="ECO:0007669"/>
    <property type="project" value="UniProtKB-SubCell"/>
</dbReference>
<dbReference type="GO" id="GO:0015886">
    <property type="term" value="P:heme transport"/>
    <property type="evidence" value="ECO:0007669"/>
    <property type="project" value="InterPro"/>
</dbReference>
<dbReference type="OrthoDB" id="9811628at2"/>
<dbReference type="RefSeq" id="WP_146298749.1">
    <property type="nucleotide sequence ID" value="NZ_CP042301.2"/>
</dbReference>
<feature type="transmembrane region" description="Helical" evidence="12">
    <location>
        <begin position="6"/>
        <end position="27"/>
    </location>
</feature>
<evidence type="ECO:0000256" key="5">
    <source>
        <dbReference type="ARBA" id="ARBA00022448"/>
    </source>
</evidence>
<evidence type="ECO:0000256" key="7">
    <source>
        <dbReference type="ARBA" id="ARBA00022519"/>
    </source>
</evidence>
<keyword evidence="5 12" id="KW-0813">Transport</keyword>
<proteinExistence type="inferred from homology"/>
<evidence type="ECO:0000256" key="9">
    <source>
        <dbReference type="ARBA" id="ARBA00022748"/>
    </source>
</evidence>
<evidence type="ECO:0000256" key="2">
    <source>
        <dbReference type="ARBA" id="ARBA00004377"/>
    </source>
</evidence>
<dbReference type="GO" id="GO:0017004">
    <property type="term" value="P:cytochrome complex assembly"/>
    <property type="evidence" value="ECO:0007669"/>
    <property type="project" value="UniProtKB-KW"/>
</dbReference>
<keyword evidence="11 12" id="KW-0472">Membrane</keyword>
<keyword evidence="7 12" id="KW-0997">Cell inner membrane</keyword>
<evidence type="ECO:0000256" key="12">
    <source>
        <dbReference type="RuleBase" id="RU363101"/>
    </source>
</evidence>
<dbReference type="InterPro" id="IPR007078">
    <property type="entry name" value="Haem_export_protD_CcmD"/>
</dbReference>
<dbReference type="KEGG" id="niy:FQ775_06710"/>
<keyword evidence="14" id="KW-1185">Reference proteome</keyword>
<evidence type="ECO:0000256" key="8">
    <source>
        <dbReference type="ARBA" id="ARBA00022692"/>
    </source>
</evidence>
<evidence type="ECO:0000256" key="1">
    <source>
        <dbReference type="ARBA" id="ARBA00002442"/>
    </source>
</evidence>
<keyword evidence="6 12" id="KW-1003">Cell membrane</keyword>
<dbReference type="NCBIfam" id="TIGR03141">
    <property type="entry name" value="cytochro_ccmD"/>
    <property type="match status" value="1"/>
</dbReference>
<protein>
    <recommendedName>
        <fullName evidence="4 12">Heme exporter protein D</fullName>
    </recommendedName>
</protein>
<comment type="subcellular location">
    <subcellularLocation>
        <location evidence="2 12">Cell inner membrane</location>
        <topology evidence="2 12">Single-pass membrane protein</topology>
    </subcellularLocation>
</comment>
<name>A0A5B8KWK4_9HYPH</name>
<dbReference type="Proteomes" id="UP000321389">
    <property type="component" value="Chromosome"/>
</dbReference>
<organism evidence="13 14">
    <name type="scientific">Nitratireductor mangrovi</name>
    <dbReference type="NCBI Taxonomy" id="2599600"/>
    <lineage>
        <taxon>Bacteria</taxon>
        <taxon>Pseudomonadati</taxon>
        <taxon>Pseudomonadota</taxon>
        <taxon>Alphaproteobacteria</taxon>
        <taxon>Hyphomicrobiales</taxon>
        <taxon>Phyllobacteriaceae</taxon>
        <taxon>Nitratireductor</taxon>
    </lineage>
</organism>
<reference evidence="13" key="1">
    <citation type="submission" date="2020-04" db="EMBL/GenBank/DDBJ databases">
        <title>Nitratireductor sp. nov. isolated from mangrove soil.</title>
        <authorList>
            <person name="Ye Y."/>
        </authorList>
    </citation>
    <scope>NUCLEOTIDE SEQUENCE</scope>
    <source>
        <strain evidence="13">SY7</strain>
    </source>
</reference>
<dbReference type="Pfam" id="PF04995">
    <property type="entry name" value="CcmD"/>
    <property type="match status" value="1"/>
</dbReference>
<keyword evidence="10 12" id="KW-1133">Transmembrane helix</keyword>
<evidence type="ECO:0000313" key="13">
    <source>
        <dbReference type="EMBL" id="QDZ00097.1"/>
    </source>
</evidence>
<evidence type="ECO:0000313" key="14">
    <source>
        <dbReference type="Proteomes" id="UP000321389"/>
    </source>
</evidence>
<evidence type="ECO:0000256" key="4">
    <source>
        <dbReference type="ARBA" id="ARBA00016461"/>
    </source>
</evidence>
<accession>A0A5B8KWK4</accession>
<keyword evidence="9 12" id="KW-0201">Cytochrome c-type biogenesis</keyword>
<sequence>MTHALYVAAAYGLSAFAIGGLVVWMWVDQRARKAELAELEASGIRRRSQKATEAEA</sequence>
<evidence type="ECO:0000256" key="11">
    <source>
        <dbReference type="ARBA" id="ARBA00023136"/>
    </source>
</evidence>
<dbReference type="EMBL" id="CP042301">
    <property type="protein sequence ID" value="QDZ00097.1"/>
    <property type="molecule type" value="Genomic_DNA"/>
</dbReference>
<evidence type="ECO:0000256" key="3">
    <source>
        <dbReference type="ARBA" id="ARBA00008741"/>
    </source>
</evidence>
<comment type="similarity">
    <text evidence="3 12">Belongs to the CcmD/CycX/HelD family.</text>
</comment>
<evidence type="ECO:0000256" key="10">
    <source>
        <dbReference type="ARBA" id="ARBA00022989"/>
    </source>
</evidence>